<dbReference type="AlphaFoldDB" id="F0P2B4"/>
<name>F0P2B4_WEEVC</name>
<dbReference type="OrthoDB" id="1467052at2"/>
<keyword evidence="2" id="KW-1185">Reference proteome</keyword>
<accession>F0P2B4</accession>
<evidence type="ECO:0000313" key="2">
    <source>
        <dbReference type="Proteomes" id="UP000008641"/>
    </source>
</evidence>
<dbReference type="HOGENOM" id="CLU_1447101_0_0_10"/>
<gene>
    <name evidence="1" type="ordered locus">Weevi_1095</name>
</gene>
<dbReference type="EMBL" id="CP002455">
    <property type="protein sequence ID" value="ADX67804.1"/>
    <property type="molecule type" value="Genomic_DNA"/>
</dbReference>
<protein>
    <submittedName>
        <fullName evidence="1">Uncharacterized protein</fullName>
    </submittedName>
</protein>
<evidence type="ECO:0000313" key="1">
    <source>
        <dbReference type="EMBL" id="ADX67804.1"/>
    </source>
</evidence>
<dbReference type="KEGG" id="wvi:Weevi_1095"/>
<dbReference type="RefSeq" id="WP_013598194.1">
    <property type="nucleotide sequence ID" value="NC_015144.1"/>
</dbReference>
<reference evidence="1 2" key="1">
    <citation type="journal article" date="2011" name="Stand. Genomic Sci.">
        <title>Complete genome sequence of Weeksella virosa type strain (9751).</title>
        <authorList>
            <person name="Lang E."/>
            <person name="Teshima H."/>
            <person name="Lucas S."/>
            <person name="Lapidus A."/>
            <person name="Hammon N."/>
            <person name="Deshpande S."/>
            <person name="Nolan M."/>
            <person name="Cheng J.F."/>
            <person name="Pitluck S."/>
            <person name="Liolios K."/>
            <person name="Pagani I."/>
            <person name="Mikhailova N."/>
            <person name="Ivanova N."/>
            <person name="Mavromatis K."/>
            <person name="Pati A."/>
            <person name="Tapia R."/>
            <person name="Han C."/>
            <person name="Goodwin L."/>
            <person name="Chen A."/>
            <person name="Palaniappan K."/>
            <person name="Land M."/>
            <person name="Hauser L."/>
            <person name="Chang Y.J."/>
            <person name="Jeffries C.D."/>
            <person name="Brambilla E.M."/>
            <person name="Kopitz M."/>
            <person name="Rohde M."/>
            <person name="Goker M."/>
            <person name="Tindall B.J."/>
            <person name="Detter J.C."/>
            <person name="Woyke T."/>
            <person name="Bristow J."/>
            <person name="Eisen J.A."/>
            <person name="Markowitz V."/>
            <person name="Hugenholtz P."/>
            <person name="Klenk H.P."/>
            <person name="Kyrpides N.C."/>
        </authorList>
    </citation>
    <scope>NUCLEOTIDE SEQUENCE [LARGE SCALE GENOMIC DNA]</scope>
    <source>
        <strain evidence="2">ATCC 43766 / DSM 16922 / JCM 21250 / NBRC 16016 / NCTC 11634 / CL345/78</strain>
    </source>
</reference>
<reference evidence="2" key="2">
    <citation type="journal article" date="2011" name="Stand. Genomic Sci.">
        <title>Complete genome sequence of Weeksella virosa type strain (9751T).</title>
        <authorList>
            <person name="Lang E."/>
            <person name="Teshima H."/>
            <person name="Lucas S."/>
            <person name="Lapidus A."/>
            <person name="Hammon N."/>
            <person name="Deshpande S."/>
            <person name="Nolan M."/>
            <person name="Cheng J."/>
            <person name="Pitluck S."/>
            <person name="Liolios K."/>
            <person name="Pagani I."/>
            <person name="Mikhailova N."/>
            <person name="Ivanova N."/>
            <person name="Mavromatis K."/>
            <person name="Pati A."/>
            <person name="Tapia R."/>
            <person name="Han C."/>
            <person name="Goodwin L."/>
            <person name="Chen A."/>
            <person name="Palaniappan K."/>
            <person name="Land M."/>
            <person name="Hauser L."/>
            <person name="Chang Y."/>
            <person name="Jeffries C."/>
            <person name="Brambilla E."/>
            <person name="Kopitz M."/>
            <person name="Rohde M."/>
            <person name="Goker M."/>
            <person name="Tindall B."/>
            <person name="Detter J."/>
            <person name="Woyke T."/>
            <person name="Bristow J."/>
            <person name="Eisen J."/>
            <person name="Markowitz V."/>
            <person name="Hugenholtz P."/>
            <person name="Klenk H."/>
            <person name="Kyrpides N."/>
        </authorList>
    </citation>
    <scope>NUCLEOTIDE SEQUENCE [LARGE SCALE GENOMIC DNA]</scope>
    <source>
        <strain evidence="2">ATCC 43766 / DSM 16922 / JCM 21250 / NBRC 16016 / NCTC 11634 / CL345/78</strain>
    </source>
</reference>
<proteinExistence type="predicted"/>
<dbReference type="Proteomes" id="UP000008641">
    <property type="component" value="Chromosome"/>
</dbReference>
<dbReference type="eggNOG" id="ENOG5033JZB">
    <property type="taxonomic scope" value="Bacteria"/>
</dbReference>
<sequence>MKKLDVTSLMQSDQNQEQFRYCSVCRVSIVDKNFVVEKAYKKDYLENDWVMVFELAVCDACRLQMNRDISSESKKNIQQFLHDKAQIIQENKTQVIEKLKQLQEKNQCFLTGKSIDDCQEFQVVLLHSPTMNLPSTPLFISDDAIEMYQALLSDHTKGFFDDFMDNLNGLPPEIEELFRSKKSLVLL</sequence>
<organism evidence="1 2">
    <name type="scientific">Weeksella virosa (strain ATCC 43766 / DSM 16922 / JCM 21250 / CCUG 30538 / CDC 9751 / IAM 14551 / NBRC 16016 / NCTC 11634 / CL345/78)</name>
    <dbReference type="NCBI Taxonomy" id="865938"/>
    <lineage>
        <taxon>Bacteria</taxon>
        <taxon>Pseudomonadati</taxon>
        <taxon>Bacteroidota</taxon>
        <taxon>Flavobacteriia</taxon>
        <taxon>Flavobacteriales</taxon>
        <taxon>Weeksellaceae</taxon>
        <taxon>Weeksella</taxon>
    </lineage>
</organism>